<dbReference type="Proteomes" id="UP000422221">
    <property type="component" value="Unassembled WGS sequence"/>
</dbReference>
<evidence type="ECO:0000313" key="4">
    <source>
        <dbReference type="Proteomes" id="UP000422221"/>
    </source>
</evidence>
<dbReference type="InterPro" id="IPR013783">
    <property type="entry name" value="Ig-like_fold"/>
</dbReference>
<evidence type="ECO:0000313" key="3">
    <source>
        <dbReference type="EMBL" id="KAA3770834.1"/>
    </source>
</evidence>
<dbReference type="Gene3D" id="3.40.50.1110">
    <property type="entry name" value="SGNH hydrolase"/>
    <property type="match status" value="1"/>
</dbReference>
<dbReference type="Pfam" id="PF03629">
    <property type="entry name" value="SASA"/>
    <property type="match status" value="1"/>
</dbReference>
<dbReference type="AlphaFoldDB" id="A0A7J4XPU7"/>
<dbReference type="PANTHER" id="PTHR22901">
    <property type="entry name" value="SIALATE O-ACETYLESTERASE"/>
    <property type="match status" value="1"/>
</dbReference>
<gene>
    <name evidence="3" type="ORF">F3F73_01575</name>
</gene>
<dbReference type="InterPro" id="IPR039329">
    <property type="entry name" value="SIAE"/>
</dbReference>
<organism evidence="3 4">
    <name type="scientific">Bacteroides salyersiae</name>
    <dbReference type="NCBI Taxonomy" id="291644"/>
    <lineage>
        <taxon>Bacteria</taxon>
        <taxon>Pseudomonadati</taxon>
        <taxon>Bacteroidota</taxon>
        <taxon>Bacteroidia</taxon>
        <taxon>Bacteroidales</taxon>
        <taxon>Bacteroidaceae</taxon>
        <taxon>Bacteroides</taxon>
    </lineage>
</organism>
<dbReference type="InterPro" id="IPR005181">
    <property type="entry name" value="SASA"/>
</dbReference>
<dbReference type="GO" id="GO:0005975">
    <property type="term" value="P:carbohydrate metabolic process"/>
    <property type="evidence" value="ECO:0007669"/>
    <property type="project" value="TreeGrafter"/>
</dbReference>
<evidence type="ECO:0000259" key="2">
    <source>
        <dbReference type="Pfam" id="PF03629"/>
    </source>
</evidence>
<dbReference type="EMBL" id="VWMK01000001">
    <property type="protein sequence ID" value="KAA3770834.1"/>
    <property type="molecule type" value="Genomic_DNA"/>
</dbReference>
<protein>
    <submittedName>
        <fullName evidence="3">Sialate O-acetylesterase</fullName>
    </submittedName>
</protein>
<proteinExistence type="predicted"/>
<name>A0A7J4XPU7_9BACE</name>
<comment type="caution">
    <text evidence="3">The sequence shown here is derived from an EMBL/GenBank/DDBJ whole genome shotgun (WGS) entry which is preliminary data.</text>
</comment>
<dbReference type="SUPFAM" id="SSF52266">
    <property type="entry name" value="SGNH hydrolase"/>
    <property type="match status" value="1"/>
</dbReference>
<keyword evidence="1" id="KW-0378">Hydrolase</keyword>
<feature type="domain" description="Sialate O-acetylesterase" evidence="2">
    <location>
        <begin position="95"/>
        <end position="315"/>
    </location>
</feature>
<reference evidence="3 4" key="1">
    <citation type="journal article" date="2019" name="Nat. Med.">
        <title>A library of human gut bacterial isolates paired with longitudinal multiomics data enables mechanistic microbiome research.</title>
        <authorList>
            <person name="Poyet M."/>
            <person name="Groussin M."/>
            <person name="Gibbons S.M."/>
            <person name="Avila-Pacheco J."/>
            <person name="Jiang X."/>
            <person name="Kearney S.M."/>
            <person name="Perrotta A.R."/>
            <person name="Berdy B."/>
            <person name="Zhao S."/>
            <person name="Lieberman T.D."/>
            <person name="Swanson P.K."/>
            <person name="Smith M."/>
            <person name="Roesemann S."/>
            <person name="Alexander J.E."/>
            <person name="Rich S.A."/>
            <person name="Livny J."/>
            <person name="Vlamakis H."/>
            <person name="Clish C."/>
            <person name="Bullock K."/>
            <person name="Deik A."/>
            <person name="Scott J."/>
            <person name="Pierce K.A."/>
            <person name="Xavier R.J."/>
            <person name="Alm E.J."/>
        </authorList>
    </citation>
    <scope>NUCLEOTIDE SEQUENCE [LARGE SCALE GENOMIC DNA]</scope>
    <source>
        <strain evidence="3 4">BIOML-A10</strain>
    </source>
</reference>
<dbReference type="GO" id="GO:0001681">
    <property type="term" value="F:sialate O-acetylesterase activity"/>
    <property type="evidence" value="ECO:0007669"/>
    <property type="project" value="InterPro"/>
</dbReference>
<dbReference type="PANTHER" id="PTHR22901:SF0">
    <property type="entry name" value="SIALATE O-ACETYLESTERASE"/>
    <property type="match status" value="1"/>
</dbReference>
<sequence>MGLCGAFTQAKVQLPAFFSDGMVMQQQATANLWGTATPRKTVTLTTGWDGKTYRATADTQGKWNMSVTTPPAGGPYSLTFSDGELTVLNNILIGELWICSGQSNMEMPMKGYKNQPIEGADMDILRSTNPSLRLFTVKRHSTLLPQYDVTGTWNEAMPTTVREFSATAYYFGRLLNELLDVPVGLIVTAWGGSAAEAWMTEEMLRAFPEVRIPRTDADITSPNRTPTTLYNGMLHPLIGITMRGVIWYQGEDNTNRPHSYADMFTTLINGWRAAWQQGDFPFYYCQIAPYDYALITAPGQEPVQSALIREAQSQVEHRVPHTGMAVLLDAGMEKGIHPAKKKLAGERLGLLALTKTYGIEGVNGESPYYKSMEIQGDTVIVSFERADMWISGKECFESKLFSVAGEDRIFHPAKAWIVRSKMYVRSEKVPHPVAVRYAFDNYVEGDLFCGGLPLSSFRSDNW</sequence>
<dbReference type="InterPro" id="IPR036514">
    <property type="entry name" value="SGNH_hydro_sf"/>
</dbReference>
<dbReference type="Gene3D" id="2.60.40.10">
    <property type="entry name" value="Immunoglobulins"/>
    <property type="match status" value="1"/>
</dbReference>
<evidence type="ECO:0000256" key="1">
    <source>
        <dbReference type="ARBA" id="ARBA00022801"/>
    </source>
</evidence>
<accession>A0A7J4XPU7</accession>
<dbReference type="RefSeq" id="WP_130058049.1">
    <property type="nucleotide sequence ID" value="NZ_JADNPJ010000001.1"/>
</dbReference>